<feature type="region of interest" description="Disordered" evidence="1">
    <location>
        <begin position="149"/>
        <end position="189"/>
    </location>
</feature>
<name>A0A4Q1BQJ4_TREME</name>
<organism evidence="3 4">
    <name type="scientific">Tremella mesenterica</name>
    <name type="common">Jelly fungus</name>
    <dbReference type="NCBI Taxonomy" id="5217"/>
    <lineage>
        <taxon>Eukaryota</taxon>
        <taxon>Fungi</taxon>
        <taxon>Dikarya</taxon>
        <taxon>Basidiomycota</taxon>
        <taxon>Agaricomycotina</taxon>
        <taxon>Tremellomycetes</taxon>
        <taxon>Tremellales</taxon>
        <taxon>Tremellaceae</taxon>
        <taxon>Tremella</taxon>
    </lineage>
</organism>
<dbReference type="InParanoid" id="A0A4Q1BQJ4"/>
<feature type="region of interest" description="Disordered" evidence="1">
    <location>
        <begin position="248"/>
        <end position="377"/>
    </location>
</feature>
<feature type="compositionally biased region" description="Basic and acidic residues" evidence="1">
    <location>
        <begin position="164"/>
        <end position="182"/>
    </location>
</feature>
<comment type="caution">
    <text evidence="3">The sequence shown here is derived from an EMBL/GenBank/DDBJ whole genome shotgun (WGS) entry which is preliminary data.</text>
</comment>
<evidence type="ECO:0000256" key="1">
    <source>
        <dbReference type="SAM" id="MobiDB-lite"/>
    </source>
</evidence>
<keyword evidence="2" id="KW-1133">Transmembrane helix</keyword>
<feature type="compositionally biased region" description="Polar residues" evidence="1">
    <location>
        <begin position="464"/>
        <end position="492"/>
    </location>
</feature>
<dbReference type="Proteomes" id="UP000289152">
    <property type="component" value="Unassembled WGS sequence"/>
</dbReference>
<gene>
    <name evidence="3" type="ORF">M231_02482</name>
</gene>
<feature type="compositionally biased region" description="Acidic residues" evidence="1">
    <location>
        <begin position="19"/>
        <end position="40"/>
    </location>
</feature>
<sequence length="766" mass="83049">MINPINPQVRPPDSFRRDEDEDQSENEAENQNENDEEETDTFSSQNVPSNHFSKSHSTRMSLIPECDSDDDDDDLSDLDFEFDVQSREIDLEWDIMSSVAARISGRQVNPIESLQELGIDNPQEILLVKIDTTFEEDAALEAMHDFKRDHHPQFPSQPPPHMLSRHDHFEESEAPHHDHDDQPESVGEGARELEVITDERGGLVKRIVLNPPASFLQAAALISIPNVNEPIGFGTGGQAIMGHSQAVLLSPNPLNPSTSSDTSSPNGVDDGTGQLEIPGLQSLAGLSTDSPTPSNSGIGQQGVPFEVSPSSLVVPSSTQTPSSISNPSVSSVETSTTIPTQTSSSITTENTDTSTPTSSSTLSSSPNTRVSSINPTSLSHTTLPTLAAVISTSLSISSPTSSNTNTNTIPPSSSSTSGFTHSVGFIMLMVLLGLILIGALATLFSFLGRPCRSEPDHEDGLSDIVNSFTHSPSRTSSIRSMRSNRSTFDNPASSLQRRASAFASVTGQSPFLHSGTAFEGYDEEHEEESMGVEQLGHEMDGMGKLEVRNGIPEEMGGQYRQSGEFKRSGEFGTPRESVPGSTPRFMGLEDGGLDTPWGKPLEPTHNPYLAALHNPNPDPDPVQPPFSSPPASITDHPTRASTWASNLRQTLFSAITGRPSEPQEDRYTRTVLPLHRHSTRRRDISAPSRYVEHEKRDGGFEVIDEKDESPWMGSEMSPGSVRERGLVRRDSESPGVGELVRGDSMRSVVRGNSMRSVSDGGWREGR</sequence>
<feature type="region of interest" description="Disordered" evidence="1">
    <location>
        <begin position="396"/>
        <end position="415"/>
    </location>
</feature>
<dbReference type="VEuPathDB" id="FungiDB:TREMEDRAFT_64629"/>
<feature type="region of interest" description="Disordered" evidence="1">
    <location>
        <begin position="616"/>
        <end position="639"/>
    </location>
</feature>
<evidence type="ECO:0000313" key="4">
    <source>
        <dbReference type="Proteomes" id="UP000289152"/>
    </source>
</evidence>
<proteinExistence type="predicted"/>
<keyword evidence="2" id="KW-0812">Transmembrane</keyword>
<feature type="compositionally biased region" description="Low complexity" evidence="1">
    <location>
        <begin position="248"/>
        <end position="266"/>
    </location>
</feature>
<feature type="compositionally biased region" description="Basic and acidic residues" evidence="1">
    <location>
        <begin position="690"/>
        <end position="699"/>
    </location>
</feature>
<reference evidence="3 4" key="1">
    <citation type="submission" date="2016-06" db="EMBL/GenBank/DDBJ databases">
        <title>Evolution of pathogenesis and genome organization in the Tremellales.</title>
        <authorList>
            <person name="Cuomo C."/>
            <person name="Litvintseva A."/>
            <person name="Heitman J."/>
            <person name="Chen Y."/>
            <person name="Sun S."/>
            <person name="Springer D."/>
            <person name="Dromer F."/>
            <person name="Young S."/>
            <person name="Zeng Q."/>
            <person name="Chapman S."/>
            <person name="Gujja S."/>
            <person name="Saif S."/>
            <person name="Birren B."/>
        </authorList>
    </citation>
    <scope>NUCLEOTIDE SEQUENCE [LARGE SCALE GENOMIC DNA]</scope>
    <source>
        <strain evidence="3 4">ATCC 28783</strain>
    </source>
</reference>
<dbReference type="EMBL" id="SDIL01000021">
    <property type="protein sequence ID" value="RXK40208.1"/>
    <property type="molecule type" value="Genomic_DNA"/>
</dbReference>
<evidence type="ECO:0000256" key="2">
    <source>
        <dbReference type="SAM" id="Phobius"/>
    </source>
</evidence>
<protein>
    <submittedName>
        <fullName evidence="3">Uncharacterized protein</fullName>
    </submittedName>
</protein>
<feature type="region of interest" description="Disordered" evidence="1">
    <location>
        <begin position="1"/>
        <end position="74"/>
    </location>
</feature>
<dbReference type="OrthoDB" id="2565220at2759"/>
<feature type="compositionally biased region" description="Pro residues" evidence="1">
    <location>
        <begin position="616"/>
        <end position="628"/>
    </location>
</feature>
<keyword evidence="2" id="KW-0472">Membrane</keyword>
<feature type="transmembrane region" description="Helical" evidence="2">
    <location>
        <begin position="423"/>
        <end position="447"/>
    </location>
</feature>
<dbReference type="AlphaFoldDB" id="A0A4Q1BQJ4"/>
<feature type="compositionally biased region" description="Polar residues" evidence="1">
    <location>
        <begin position="41"/>
        <end position="52"/>
    </location>
</feature>
<feature type="region of interest" description="Disordered" evidence="1">
    <location>
        <begin position="554"/>
        <end position="586"/>
    </location>
</feature>
<feature type="compositionally biased region" description="Basic and acidic residues" evidence="1">
    <location>
        <begin position="721"/>
        <end position="732"/>
    </location>
</feature>
<feature type="region of interest" description="Disordered" evidence="1">
    <location>
        <begin position="654"/>
        <end position="766"/>
    </location>
</feature>
<accession>A0A4Q1BQJ4</accession>
<keyword evidence="4" id="KW-1185">Reference proteome</keyword>
<evidence type="ECO:0000313" key="3">
    <source>
        <dbReference type="EMBL" id="RXK40208.1"/>
    </source>
</evidence>
<feature type="region of interest" description="Disordered" evidence="1">
    <location>
        <begin position="455"/>
        <end position="492"/>
    </location>
</feature>
<feature type="compositionally biased region" description="Low complexity" evidence="1">
    <location>
        <begin position="303"/>
        <end position="377"/>
    </location>
</feature>
<feature type="compositionally biased region" description="Polar residues" evidence="1">
    <location>
        <begin position="284"/>
        <end position="298"/>
    </location>
</feature>